<reference evidence="3" key="1">
    <citation type="submission" date="2017-01" db="EMBL/GenBank/DDBJ databases">
        <title>Comparative genomics of anhydrobiosis in the tardigrade Hypsibius dujardini.</title>
        <authorList>
            <person name="Yoshida Y."/>
            <person name="Koutsovoulos G."/>
            <person name="Laetsch D."/>
            <person name="Stevens L."/>
            <person name="Kumar S."/>
            <person name="Horikawa D."/>
            <person name="Ishino K."/>
            <person name="Komine S."/>
            <person name="Tomita M."/>
            <person name="Blaxter M."/>
            <person name="Arakawa K."/>
        </authorList>
    </citation>
    <scope>NUCLEOTIDE SEQUENCE [LARGE SCALE GENOMIC DNA]</scope>
    <source>
        <strain evidence="3">Z151</strain>
    </source>
</reference>
<accession>A0A1W0WN48</accession>
<dbReference type="AlphaFoldDB" id="A0A1W0WN48"/>
<dbReference type="EMBL" id="MTYJ01000072">
    <property type="protein sequence ID" value="OQV16636.1"/>
    <property type="molecule type" value="Genomic_DNA"/>
</dbReference>
<proteinExistence type="predicted"/>
<protein>
    <submittedName>
        <fullName evidence="2">Uncharacterized protein</fullName>
    </submittedName>
</protein>
<name>A0A1W0WN48_HYPEX</name>
<evidence type="ECO:0000256" key="1">
    <source>
        <dbReference type="SAM" id="MobiDB-lite"/>
    </source>
</evidence>
<feature type="region of interest" description="Disordered" evidence="1">
    <location>
        <begin position="23"/>
        <end position="42"/>
    </location>
</feature>
<keyword evidence="3" id="KW-1185">Reference proteome</keyword>
<comment type="caution">
    <text evidence="2">The sequence shown here is derived from an EMBL/GenBank/DDBJ whole genome shotgun (WGS) entry which is preliminary data.</text>
</comment>
<dbReference type="Proteomes" id="UP000192578">
    <property type="component" value="Unassembled WGS sequence"/>
</dbReference>
<sequence>MSLNLVILLGVVLAVSWSGGARKQHRRLSAPKRRRTARKHHKPCHKRECDAGRLCCPTALGRYICKKPVPVYGHGD</sequence>
<gene>
    <name evidence="2" type="ORF">BV898_09304</name>
</gene>
<evidence type="ECO:0000313" key="3">
    <source>
        <dbReference type="Proteomes" id="UP000192578"/>
    </source>
</evidence>
<organism evidence="2 3">
    <name type="scientific">Hypsibius exemplaris</name>
    <name type="common">Freshwater tardigrade</name>
    <dbReference type="NCBI Taxonomy" id="2072580"/>
    <lineage>
        <taxon>Eukaryota</taxon>
        <taxon>Metazoa</taxon>
        <taxon>Ecdysozoa</taxon>
        <taxon>Tardigrada</taxon>
        <taxon>Eutardigrada</taxon>
        <taxon>Parachela</taxon>
        <taxon>Hypsibioidea</taxon>
        <taxon>Hypsibiidae</taxon>
        <taxon>Hypsibius</taxon>
    </lineage>
</organism>
<evidence type="ECO:0000313" key="2">
    <source>
        <dbReference type="EMBL" id="OQV16636.1"/>
    </source>
</evidence>